<keyword evidence="3" id="KW-1185">Reference proteome</keyword>
<reference evidence="2" key="1">
    <citation type="submission" date="2023-07" db="EMBL/GenBank/DDBJ databases">
        <authorList>
            <person name="Stuckert A."/>
        </authorList>
    </citation>
    <scope>NUCLEOTIDE SEQUENCE</scope>
</reference>
<keyword evidence="1" id="KW-0677">Repeat</keyword>
<evidence type="ECO:0000313" key="3">
    <source>
        <dbReference type="Proteomes" id="UP001176940"/>
    </source>
</evidence>
<protein>
    <submittedName>
        <fullName evidence="2">Uncharacterized protein</fullName>
    </submittedName>
</protein>
<evidence type="ECO:0000313" key="2">
    <source>
        <dbReference type="EMBL" id="CAJ0925756.1"/>
    </source>
</evidence>
<organism evidence="2 3">
    <name type="scientific">Ranitomeya imitator</name>
    <name type="common">mimic poison frog</name>
    <dbReference type="NCBI Taxonomy" id="111125"/>
    <lineage>
        <taxon>Eukaryota</taxon>
        <taxon>Metazoa</taxon>
        <taxon>Chordata</taxon>
        <taxon>Craniata</taxon>
        <taxon>Vertebrata</taxon>
        <taxon>Euteleostomi</taxon>
        <taxon>Amphibia</taxon>
        <taxon>Batrachia</taxon>
        <taxon>Anura</taxon>
        <taxon>Neobatrachia</taxon>
        <taxon>Hyloidea</taxon>
        <taxon>Dendrobatidae</taxon>
        <taxon>Dendrobatinae</taxon>
        <taxon>Ranitomeya</taxon>
    </lineage>
</organism>
<proteinExistence type="predicted"/>
<sequence length="202" mass="23146">MFFSIFSTSQKIESHYDDTLISVMSYYTAFYGRTKSQHAAFVTVLRKKYANESLWKREKYGLHTDKQCDLREILSAVREKSRMGKKVKKELEPPPKDVFDPLAIESKKAETAVLMLQSPEEEILAKSCDAIYKFARKGDENKITLLGLGAMESLSKLISHEDKIVRRNATMVCGIMAAHSDVRRLMQKLDMMPSLIFRLAPE</sequence>
<dbReference type="InterPro" id="IPR052441">
    <property type="entry name" value="Armadillo-Ser/Thr_Kinase"/>
</dbReference>
<dbReference type="PANTHER" id="PTHR46618:SF1">
    <property type="entry name" value="ARMADILLO REPEAT-CONTAINING PROTEIN 3"/>
    <property type="match status" value="1"/>
</dbReference>
<gene>
    <name evidence="2" type="ORF">RIMI_LOCUS2593983</name>
</gene>
<dbReference type="EMBL" id="CAUEEQ010003669">
    <property type="protein sequence ID" value="CAJ0925756.1"/>
    <property type="molecule type" value="Genomic_DNA"/>
</dbReference>
<name>A0ABN9KY42_9NEOB</name>
<dbReference type="Gene3D" id="1.25.10.10">
    <property type="entry name" value="Leucine-rich Repeat Variant"/>
    <property type="match status" value="1"/>
</dbReference>
<comment type="caution">
    <text evidence="2">The sequence shown here is derived from an EMBL/GenBank/DDBJ whole genome shotgun (WGS) entry which is preliminary data.</text>
</comment>
<dbReference type="Proteomes" id="UP001176940">
    <property type="component" value="Unassembled WGS sequence"/>
</dbReference>
<dbReference type="InterPro" id="IPR011989">
    <property type="entry name" value="ARM-like"/>
</dbReference>
<accession>A0ABN9KY42</accession>
<evidence type="ECO:0000256" key="1">
    <source>
        <dbReference type="ARBA" id="ARBA00022737"/>
    </source>
</evidence>
<dbReference type="InterPro" id="IPR016024">
    <property type="entry name" value="ARM-type_fold"/>
</dbReference>
<dbReference type="PANTHER" id="PTHR46618">
    <property type="entry name" value="ARMADILLO REPEAT-CONTAINING PROTEIN 3"/>
    <property type="match status" value="1"/>
</dbReference>
<dbReference type="SUPFAM" id="SSF48371">
    <property type="entry name" value="ARM repeat"/>
    <property type="match status" value="1"/>
</dbReference>
<feature type="non-terminal residue" evidence="2">
    <location>
        <position position="202"/>
    </location>
</feature>